<evidence type="ECO:0000313" key="4">
    <source>
        <dbReference type="Proteomes" id="UP000231990"/>
    </source>
</evidence>
<dbReference type="SUPFAM" id="SSF54637">
    <property type="entry name" value="Thioesterase/thiol ester dehydrase-isomerase"/>
    <property type="match status" value="1"/>
</dbReference>
<dbReference type="GO" id="GO:0047617">
    <property type="term" value="F:fatty acyl-CoA hydrolase activity"/>
    <property type="evidence" value="ECO:0007669"/>
    <property type="project" value="TreeGrafter"/>
</dbReference>
<name>A0A2M9ZRV0_9LEPT</name>
<gene>
    <name evidence="1" type="ORF">CH360_01530</name>
    <name evidence="2" type="ORF">CH373_01530</name>
</gene>
<dbReference type="EMBL" id="NPDY01000001">
    <property type="protein sequence ID" value="PJZ71222.1"/>
    <property type="molecule type" value="Genomic_DNA"/>
</dbReference>
<dbReference type="PANTHER" id="PTHR31793:SF24">
    <property type="entry name" value="LONG-CHAIN ACYL-COA THIOESTERASE FADM"/>
    <property type="match status" value="1"/>
</dbReference>
<reference evidence="3 4" key="1">
    <citation type="submission" date="2017-07" db="EMBL/GenBank/DDBJ databases">
        <title>Leptospira spp. isolated from tropical soils.</title>
        <authorList>
            <person name="Thibeaux R."/>
            <person name="Iraola G."/>
            <person name="Ferres I."/>
            <person name="Bierque E."/>
            <person name="Girault D."/>
            <person name="Soupe-Gilbert M.-E."/>
            <person name="Picardeau M."/>
            <person name="Goarant C."/>
        </authorList>
    </citation>
    <scope>NUCLEOTIDE SEQUENCE [LARGE SCALE GENOMIC DNA]</scope>
    <source>
        <strain evidence="2 4">FH1-B-B1</strain>
        <strain evidence="1 3">FH1-B-C1</strain>
    </source>
</reference>
<comment type="caution">
    <text evidence="2">The sequence shown here is derived from an EMBL/GenBank/DDBJ whole genome shotgun (WGS) entry which is preliminary data.</text>
</comment>
<evidence type="ECO:0000313" key="2">
    <source>
        <dbReference type="EMBL" id="PJZ74755.1"/>
    </source>
</evidence>
<dbReference type="OrthoDB" id="9801517at2"/>
<accession>A0A2M9ZRV0</accession>
<evidence type="ECO:0000313" key="3">
    <source>
        <dbReference type="Proteomes" id="UP000231962"/>
    </source>
</evidence>
<dbReference type="InterPro" id="IPR029069">
    <property type="entry name" value="HotDog_dom_sf"/>
</dbReference>
<dbReference type="InterPro" id="IPR050563">
    <property type="entry name" value="4-hydroxybenzoyl-CoA_TE"/>
</dbReference>
<dbReference type="Gene3D" id="3.10.129.10">
    <property type="entry name" value="Hotdog Thioesterase"/>
    <property type="match status" value="1"/>
</dbReference>
<dbReference type="CDD" id="cd00586">
    <property type="entry name" value="4HBT"/>
    <property type="match status" value="1"/>
</dbReference>
<dbReference type="PANTHER" id="PTHR31793">
    <property type="entry name" value="4-HYDROXYBENZOYL-COA THIOESTERASE FAMILY MEMBER"/>
    <property type="match status" value="1"/>
</dbReference>
<protein>
    <submittedName>
        <fullName evidence="2">Thioesterase</fullName>
    </submittedName>
</protein>
<evidence type="ECO:0000313" key="1">
    <source>
        <dbReference type="EMBL" id="PJZ71222.1"/>
    </source>
</evidence>
<dbReference type="RefSeq" id="WP_100712164.1">
    <property type="nucleotide sequence ID" value="NZ_NPDY01000001.1"/>
</dbReference>
<organism evidence="2 4">
    <name type="scientific">Leptospira perolatii</name>
    <dbReference type="NCBI Taxonomy" id="2023191"/>
    <lineage>
        <taxon>Bacteria</taxon>
        <taxon>Pseudomonadati</taxon>
        <taxon>Spirochaetota</taxon>
        <taxon>Spirochaetia</taxon>
        <taxon>Leptospirales</taxon>
        <taxon>Leptospiraceae</taxon>
        <taxon>Leptospira</taxon>
    </lineage>
</organism>
<dbReference type="AlphaFoldDB" id="A0A2M9ZRV0"/>
<sequence length="141" mass="16362">MLITPIQTRWTDLDSFRHVNNVSYVNYLEIGRVDYCAKKFGVKEVMEVPFILARIEVDLLKSIELGDPVEVLTCVARIGNKSWEFESRVRNPNSKLVYAKARTVQVSFDYHNNVSIQIPERIRTILEQDLLLFQKEKDSAS</sequence>
<keyword evidence="3" id="KW-1185">Reference proteome</keyword>
<dbReference type="EMBL" id="NPDZ01000001">
    <property type="protein sequence ID" value="PJZ74755.1"/>
    <property type="molecule type" value="Genomic_DNA"/>
</dbReference>
<dbReference type="Proteomes" id="UP000231962">
    <property type="component" value="Unassembled WGS sequence"/>
</dbReference>
<dbReference type="Pfam" id="PF13279">
    <property type="entry name" value="4HBT_2"/>
    <property type="match status" value="1"/>
</dbReference>
<dbReference type="Proteomes" id="UP000231990">
    <property type="component" value="Unassembled WGS sequence"/>
</dbReference>
<proteinExistence type="predicted"/>